<proteinExistence type="predicted"/>
<evidence type="ECO:0000259" key="1">
    <source>
        <dbReference type="Pfam" id="PF00149"/>
    </source>
</evidence>
<dbReference type="AlphaFoldDB" id="A0A9D1MVF1"/>
<dbReference type="EMBL" id="DVNM01000038">
    <property type="protein sequence ID" value="HIU69654.1"/>
    <property type="molecule type" value="Genomic_DNA"/>
</dbReference>
<dbReference type="GO" id="GO:0016787">
    <property type="term" value="F:hydrolase activity"/>
    <property type="evidence" value="ECO:0007669"/>
    <property type="project" value="InterPro"/>
</dbReference>
<gene>
    <name evidence="2" type="ORF">IAD23_06840</name>
</gene>
<dbReference type="Gene3D" id="3.60.21.10">
    <property type="match status" value="1"/>
</dbReference>
<dbReference type="Pfam" id="PF00149">
    <property type="entry name" value="Metallophos"/>
    <property type="match status" value="1"/>
</dbReference>
<dbReference type="InterPro" id="IPR014578">
    <property type="entry name" value="Pesterase_CT488"/>
</dbReference>
<dbReference type="InterPro" id="IPR051158">
    <property type="entry name" value="Metallophosphoesterase_sf"/>
</dbReference>
<dbReference type="PANTHER" id="PTHR31302:SF22">
    <property type="entry name" value="PHOSPHOESTERASE"/>
    <property type="match status" value="1"/>
</dbReference>
<sequence>MSLFAIADTHLSFASGKPMDDFPGWSDYTKRLEENWNRLVAPQDTVVIAGDISWAQNFDELLADFQYLQRLNGRKIILKGNHDYWWSTKTKMDRFIAENGLDTLQVLSNNSYTVDGIAVCGSRGWMLESETAHDEKVLAREAGRLEMSLSAAGEGEKIAFLHYPPVTSKDVCAPILDVLYRHGVRRCYYGHLHGSAAHYAFEGEYGGIQYRLISADRLGFTPLLVKKM</sequence>
<reference evidence="2" key="2">
    <citation type="journal article" date="2021" name="PeerJ">
        <title>Extensive microbial diversity within the chicken gut microbiome revealed by metagenomics and culture.</title>
        <authorList>
            <person name="Gilroy R."/>
            <person name="Ravi A."/>
            <person name="Getino M."/>
            <person name="Pursley I."/>
            <person name="Horton D.L."/>
            <person name="Alikhan N.F."/>
            <person name="Baker D."/>
            <person name="Gharbi K."/>
            <person name="Hall N."/>
            <person name="Watson M."/>
            <person name="Adriaenssens E.M."/>
            <person name="Foster-Nyarko E."/>
            <person name="Jarju S."/>
            <person name="Secka A."/>
            <person name="Antonio M."/>
            <person name="Oren A."/>
            <person name="Chaudhuri R.R."/>
            <person name="La Ragione R."/>
            <person name="Hildebrand F."/>
            <person name="Pallen M.J."/>
        </authorList>
    </citation>
    <scope>NUCLEOTIDE SEQUENCE</scope>
    <source>
        <strain evidence="2">CHK176-6737</strain>
    </source>
</reference>
<name>A0A9D1MVF1_9FIRM</name>
<dbReference type="Proteomes" id="UP000824125">
    <property type="component" value="Unassembled WGS sequence"/>
</dbReference>
<dbReference type="PIRSF" id="PIRSF033094">
    <property type="entry name" value="Pesterase_CT488"/>
    <property type="match status" value="1"/>
</dbReference>
<evidence type="ECO:0000313" key="2">
    <source>
        <dbReference type="EMBL" id="HIU69654.1"/>
    </source>
</evidence>
<dbReference type="SUPFAM" id="SSF56300">
    <property type="entry name" value="Metallo-dependent phosphatases"/>
    <property type="match status" value="1"/>
</dbReference>
<protein>
    <submittedName>
        <fullName evidence="2">Metallophosphoesterase</fullName>
    </submittedName>
</protein>
<feature type="domain" description="Calcineurin-like phosphoesterase" evidence="1">
    <location>
        <begin position="2"/>
        <end position="194"/>
    </location>
</feature>
<dbReference type="InterPro" id="IPR029052">
    <property type="entry name" value="Metallo-depent_PP-like"/>
</dbReference>
<accession>A0A9D1MVF1</accession>
<dbReference type="InterPro" id="IPR004843">
    <property type="entry name" value="Calcineurin-like_PHP"/>
</dbReference>
<dbReference type="PANTHER" id="PTHR31302">
    <property type="entry name" value="TRANSMEMBRANE PROTEIN WITH METALLOPHOSPHOESTERASE DOMAIN-RELATED"/>
    <property type="match status" value="1"/>
</dbReference>
<evidence type="ECO:0000313" key="3">
    <source>
        <dbReference type="Proteomes" id="UP000824125"/>
    </source>
</evidence>
<reference evidence="2" key="1">
    <citation type="submission" date="2020-10" db="EMBL/GenBank/DDBJ databases">
        <authorList>
            <person name="Gilroy R."/>
        </authorList>
    </citation>
    <scope>NUCLEOTIDE SEQUENCE</scope>
    <source>
        <strain evidence="2">CHK176-6737</strain>
    </source>
</reference>
<organism evidence="2 3">
    <name type="scientific">Candidatus Scybalenecus merdavium</name>
    <dbReference type="NCBI Taxonomy" id="2840939"/>
    <lineage>
        <taxon>Bacteria</taxon>
        <taxon>Bacillati</taxon>
        <taxon>Bacillota</taxon>
        <taxon>Clostridia</taxon>
        <taxon>Eubacteriales</taxon>
        <taxon>Oscillospiraceae</taxon>
        <taxon>Oscillospiraceae incertae sedis</taxon>
        <taxon>Candidatus Scybalenecus</taxon>
    </lineage>
</organism>
<comment type="caution">
    <text evidence="2">The sequence shown here is derived from an EMBL/GenBank/DDBJ whole genome shotgun (WGS) entry which is preliminary data.</text>
</comment>